<dbReference type="Proteomes" id="UP000557566">
    <property type="component" value="Unassembled WGS sequence"/>
</dbReference>
<keyword evidence="4" id="KW-1185">Reference proteome</keyword>
<dbReference type="PANTHER" id="PTHR46023">
    <property type="entry name" value="LIPASE CLASS 3 PROTEIN-LIKE"/>
    <property type="match status" value="1"/>
</dbReference>
<dbReference type="AlphaFoldDB" id="A0A8H4V5H3"/>
<organism evidence="3 4">
    <name type="scientific">Ophiocordyceps sinensis</name>
    <dbReference type="NCBI Taxonomy" id="72228"/>
    <lineage>
        <taxon>Eukaryota</taxon>
        <taxon>Fungi</taxon>
        <taxon>Dikarya</taxon>
        <taxon>Ascomycota</taxon>
        <taxon>Pezizomycotina</taxon>
        <taxon>Sordariomycetes</taxon>
        <taxon>Hypocreomycetidae</taxon>
        <taxon>Hypocreales</taxon>
        <taxon>Ophiocordycipitaceae</taxon>
        <taxon>Ophiocordyceps</taxon>
    </lineage>
</organism>
<dbReference type="InterPro" id="IPR002921">
    <property type="entry name" value="Fungal_lipase-type"/>
</dbReference>
<feature type="domain" description="Fungal lipase-type" evidence="2">
    <location>
        <begin position="279"/>
        <end position="428"/>
    </location>
</feature>
<evidence type="ECO:0000256" key="1">
    <source>
        <dbReference type="SAM" id="MobiDB-lite"/>
    </source>
</evidence>
<feature type="region of interest" description="Disordered" evidence="1">
    <location>
        <begin position="57"/>
        <end position="77"/>
    </location>
</feature>
<dbReference type="Pfam" id="PF01764">
    <property type="entry name" value="Lipase_3"/>
    <property type="match status" value="1"/>
</dbReference>
<dbReference type="PANTHER" id="PTHR46023:SF6">
    <property type="entry name" value="LIPASE CLASS 3 FAMILY PROTEIN"/>
    <property type="match status" value="1"/>
</dbReference>
<evidence type="ECO:0000259" key="2">
    <source>
        <dbReference type="Pfam" id="PF01764"/>
    </source>
</evidence>
<dbReference type="EMBL" id="JAAVMX010000005">
    <property type="protein sequence ID" value="KAF4508668.1"/>
    <property type="molecule type" value="Genomic_DNA"/>
</dbReference>
<dbReference type="InterPro" id="IPR029058">
    <property type="entry name" value="AB_hydrolase_fold"/>
</dbReference>
<evidence type="ECO:0000313" key="4">
    <source>
        <dbReference type="Proteomes" id="UP000557566"/>
    </source>
</evidence>
<feature type="region of interest" description="Disordered" evidence="1">
    <location>
        <begin position="144"/>
        <end position="166"/>
    </location>
</feature>
<accession>A0A8H4V5H3</accession>
<proteinExistence type="predicted"/>
<dbReference type="Gene3D" id="3.40.50.1820">
    <property type="entry name" value="alpha/beta hydrolase"/>
    <property type="match status" value="1"/>
</dbReference>
<dbReference type="CDD" id="cd00519">
    <property type="entry name" value="Lipase_3"/>
    <property type="match status" value="1"/>
</dbReference>
<reference evidence="3 4" key="1">
    <citation type="journal article" date="2020" name="Genome Biol. Evol.">
        <title>A new high-quality draft genome assembly of the Chinese cordyceps Ophiocordyceps sinensis.</title>
        <authorList>
            <person name="Shu R."/>
            <person name="Zhang J."/>
            <person name="Meng Q."/>
            <person name="Zhang H."/>
            <person name="Zhou G."/>
            <person name="Li M."/>
            <person name="Wu P."/>
            <person name="Zhao Y."/>
            <person name="Chen C."/>
            <person name="Qin Q."/>
        </authorList>
    </citation>
    <scope>NUCLEOTIDE SEQUENCE [LARGE SCALE GENOMIC DNA]</scope>
    <source>
        <strain evidence="3 4">IOZ07</strain>
    </source>
</reference>
<protein>
    <recommendedName>
        <fullName evidence="2">Fungal lipase-type domain-containing protein</fullName>
    </recommendedName>
</protein>
<feature type="compositionally biased region" description="Low complexity" evidence="1">
    <location>
        <begin position="148"/>
        <end position="163"/>
    </location>
</feature>
<dbReference type="GO" id="GO:0006629">
    <property type="term" value="P:lipid metabolic process"/>
    <property type="evidence" value="ECO:0007669"/>
    <property type="project" value="InterPro"/>
</dbReference>
<feature type="region of interest" description="Disordered" evidence="1">
    <location>
        <begin position="445"/>
        <end position="468"/>
    </location>
</feature>
<gene>
    <name evidence="3" type="ORF">G6O67_005018</name>
</gene>
<dbReference type="OrthoDB" id="438440at2759"/>
<dbReference type="SUPFAM" id="SSF53474">
    <property type="entry name" value="alpha/beta-Hydrolases"/>
    <property type="match status" value="1"/>
</dbReference>
<sequence>MGFFNRCKPLKAQLCPADAPPDVHVKPSSPPALPPRFMTPASPSNAHLTTVVPTAAPPCRAVPAPPPGSGPDTGASPPWAWRRWCPGREKWFGSTVHVIEARDPDDDDDDDELYSDVCSHFDDVVTLIDREEFAGHEEDIFICPPPLTTTDTTATTPSTPLPLSQSDRSLGFSKRWPLPHKNPDAGPLQATTAVVSGRYFSKVELYANSRLPLALPPFALSGSSWPPLLRLAAQCSLRVYSPPTGPERRQAIVVPADWRSGSKAMYIRSVPADAARTVVVAVRGTASFADWAVNLRADPVSPLGFLDDPGNACHAGFLSVARAMVAPVARRLREMLEDDPSRAHHSLVLTGHSAGGAVAALLYMHMLAASSDAQSELTVLAGCFRRLHCLTFGAPPVSLLPLTRPDRPELRQSLFLSFVNEGDPVTRADKAFVKSLFTLLKSPPPSSADPLKKKKKTGNDSSLPSQPYWNPPLWPVPPSTLSNAGCIVLLRAGDPHSPPVDRKSVQDRLREGVVAVTCRDDQLRGVIWGDPVCHLMRLYAARVDALAAAAEAAERQWPW</sequence>
<evidence type="ECO:0000313" key="3">
    <source>
        <dbReference type="EMBL" id="KAF4508668.1"/>
    </source>
</evidence>
<comment type="caution">
    <text evidence="3">The sequence shown here is derived from an EMBL/GenBank/DDBJ whole genome shotgun (WGS) entry which is preliminary data.</text>
</comment>
<name>A0A8H4V5H3_9HYPO</name>